<feature type="transmembrane region" description="Helical" evidence="1">
    <location>
        <begin position="6"/>
        <end position="24"/>
    </location>
</feature>
<proteinExistence type="predicted"/>
<dbReference type="OrthoDB" id="3173919at2"/>
<dbReference type="Proteomes" id="UP000004080">
    <property type="component" value="Unassembled WGS sequence"/>
</dbReference>
<evidence type="ECO:0000313" key="2">
    <source>
        <dbReference type="EMBL" id="EIT84427.1"/>
    </source>
</evidence>
<accession>I8AFL6</accession>
<name>I8AFL6_9BACL</name>
<keyword evidence="1" id="KW-0472">Membrane</keyword>
<feature type="transmembrane region" description="Helical" evidence="1">
    <location>
        <begin position="83"/>
        <end position="104"/>
    </location>
</feature>
<evidence type="ECO:0000256" key="1">
    <source>
        <dbReference type="SAM" id="Phobius"/>
    </source>
</evidence>
<dbReference type="AlphaFoldDB" id="I8AFL6"/>
<sequence>MYIFFPLGCAVLFAMMYIFMGVFLKRKPPKEISIFHGYRTPRSVSHPLLWKEGNALFAVLIQKAGWYVLVGGVLLSVLLPDHLVSFFIVLAIASLLPAFCAFSVEKHLKKIAKRENI</sequence>
<dbReference type="Pfam" id="PF13630">
    <property type="entry name" value="SdpI"/>
    <property type="match status" value="1"/>
</dbReference>
<dbReference type="InterPro" id="IPR025962">
    <property type="entry name" value="SdpI/YhfL"/>
</dbReference>
<organism evidence="2 3">
    <name type="scientific">Fictibacillus macauensis ZFHKF-1</name>
    <dbReference type="NCBI Taxonomy" id="1196324"/>
    <lineage>
        <taxon>Bacteria</taxon>
        <taxon>Bacillati</taxon>
        <taxon>Bacillota</taxon>
        <taxon>Bacilli</taxon>
        <taxon>Bacillales</taxon>
        <taxon>Fictibacillaceae</taxon>
        <taxon>Fictibacillus</taxon>
    </lineage>
</organism>
<reference evidence="2 3" key="1">
    <citation type="journal article" date="2012" name="J. Bacteriol.">
        <title>Genome of Bacillus macauensis ZFHKF-1, a Long-Chain-Forming Bacterium.</title>
        <authorList>
            <person name="Cai L."/>
            <person name="Zhang T."/>
        </authorList>
    </citation>
    <scope>NUCLEOTIDE SEQUENCE [LARGE SCALE GENOMIC DNA]</scope>
    <source>
        <strain evidence="2 3">ZFHKF-1</strain>
    </source>
</reference>
<protein>
    <recommendedName>
        <fullName evidence="4">SdpI/YhfL protein family</fullName>
    </recommendedName>
</protein>
<keyword evidence="1" id="KW-0812">Transmembrane</keyword>
<dbReference type="RefSeq" id="WP_007203178.1">
    <property type="nucleotide sequence ID" value="NZ_AKKV01000034.1"/>
</dbReference>
<evidence type="ECO:0008006" key="4">
    <source>
        <dbReference type="Google" id="ProtNLM"/>
    </source>
</evidence>
<keyword evidence="3" id="KW-1185">Reference proteome</keyword>
<gene>
    <name evidence="2" type="ORF">A374_15524</name>
</gene>
<dbReference type="PATRIC" id="fig|1196324.3.peg.3180"/>
<dbReference type="EMBL" id="AKKV01000034">
    <property type="protein sequence ID" value="EIT84427.1"/>
    <property type="molecule type" value="Genomic_DNA"/>
</dbReference>
<comment type="caution">
    <text evidence="2">The sequence shown here is derived from an EMBL/GenBank/DDBJ whole genome shotgun (WGS) entry which is preliminary data.</text>
</comment>
<evidence type="ECO:0000313" key="3">
    <source>
        <dbReference type="Proteomes" id="UP000004080"/>
    </source>
</evidence>
<keyword evidence="1" id="KW-1133">Transmembrane helix</keyword>